<dbReference type="EMBL" id="SLXT01000012">
    <property type="protein sequence ID" value="TCP64113.1"/>
    <property type="molecule type" value="Genomic_DNA"/>
</dbReference>
<evidence type="ECO:0000256" key="2">
    <source>
        <dbReference type="ARBA" id="ARBA00008787"/>
    </source>
</evidence>
<organism evidence="7 8">
    <name type="scientific">Heliophilum fasciatum</name>
    <dbReference type="NCBI Taxonomy" id="35700"/>
    <lineage>
        <taxon>Bacteria</taxon>
        <taxon>Bacillati</taxon>
        <taxon>Bacillota</taxon>
        <taxon>Clostridia</taxon>
        <taxon>Eubacteriales</taxon>
        <taxon>Heliobacteriaceae</taxon>
        <taxon>Heliophilum</taxon>
    </lineage>
</organism>
<dbReference type="Pfam" id="PF02561">
    <property type="entry name" value="FliS"/>
    <property type="match status" value="1"/>
</dbReference>
<dbReference type="Gene3D" id="1.20.120.340">
    <property type="entry name" value="Flagellar protein FliS"/>
    <property type="match status" value="1"/>
</dbReference>
<gene>
    <name evidence="7" type="ORF">EDD73_11274</name>
</gene>
<dbReference type="PANTHER" id="PTHR34773:SF1">
    <property type="entry name" value="FLAGELLAR SECRETION CHAPERONE FLIS"/>
    <property type="match status" value="1"/>
</dbReference>
<keyword evidence="3 6" id="KW-0963">Cytoplasm</keyword>
<evidence type="ECO:0000256" key="5">
    <source>
        <dbReference type="ARBA" id="ARBA00023186"/>
    </source>
</evidence>
<dbReference type="AlphaFoldDB" id="A0A4R2RLU9"/>
<evidence type="ECO:0000256" key="6">
    <source>
        <dbReference type="PIRNR" id="PIRNR039090"/>
    </source>
</evidence>
<keyword evidence="7" id="KW-0969">Cilium</keyword>
<sequence length="138" mass="15676">MGKMMQTAHAANTYAAQKVMTCAKEDLPTMLYGGAVRFINQSLQAIEQGNLQEAHIYNLRAQDIVQELMITLDMQVEISKSLMSLYDYIQYRLIQGNIKKDKESLIEARDMIQELRETWVEAVKIARKERGGAAHGVL</sequence>
<dbReference type="CDD" id="cd16098">
    <property type="entry name" value="FliS"/>
    <property type="match status" value="1"/>
</dbReference>
<comment type="caution">
    <text evidence="7">The sequence shown here is derived from an EMBL/GenBank/DDBJ whole genome shotgun (WGS) entry which is preliminary data.</text>
</comment>
<keyword evidence="7" id="KW-0966">Cell projection</keyword>
<dbReference type="InterPro" id="IPR003713">
    <property type="entry name" value="FliS"/>
</dbReference>
<keyword evidence="5" id="KW-0143">Chaperone</keyword>
<dbReference type="InterPro" id="IPR036584">
    <property type="entry name" value="FliS_sf"/>
</dbReference>
<dbReference type="GO" id="GO:0044780">
    <property type="term" value="P:bacterial-type flagellum assembly"/>
    <property type="evidence" value="ECO:0007669"/>
    <property type="project" value="InterPro"/>
</dbReference>
<keyword evidence="7" id="KW-0282">Flagellum</keyword>
<evidence type="ECO:0000256" key="4">
    <source>
        <dbReference type="ARBA" id="ARBA00022795"/>
    </source>
</evidence>
<comment type="similarity">
    <text evidence="2 6">Belongs to the FliS family.</text>
</comment>
<accession>A0A4R2RLU9</accession>
<dbReference type="PIRSF" id="PIRSF039090">
    <property type="entry name" value="Flis"/>
    <property type="match status" value="1"/>
</dbReference>
<dbReference type="Proteomes" id="UP000294813">
    <property type="component" value="Unassembled WGS sequence"/>
</dbReference>
<keyword evidence="4 6" id="KW-1005">Bacterial flagellum biogenesis</keyword>
<dbReference type="NCBIfam" id="TIGR00208">
    <property type="entry name" value="fliS"/>
    <property type="match status" value="1"/>
</dbReference>
<evidence type="ECO:0000256" key="1">
    <source>
        <dbReference type="ARBA" id="ARBA00004514"/>
    </source>
</evidence>
<dbReference type="GO" id="GO:0071973">
    <property type="term" value="P:bacterial-type flagellum-dependent cell motility"/>
    <property type="evidence" value="ECO:0007669"/>
    <property type="project" value="TreeGrafter"/>
</dbReference>
<evidence type="ECO:0000313" key="7">
    <source>
        <dbReference type="EMBL" id="TCP64113.1"/>
    </source>
</evidence>
<proteinExistence type="inferred from homology"/>
<evidence type="ECO:0000313" key="8">
    <source>
        <dbReference type="Proteomes" id="UP000294813"/>
    </source>
</evidence>
<dbReference type="PANTHER" id="PTHR34773">
    <property type="entry name" value="FLAGELLAR SECRETION CHAPERONE FLIS"/>
    <property type="match status" value="1"/>
</dbReference>
<reference evidence="7 8" key="1">
    <citation type="submission" date="2019-03" db="EMBL/GenBank/DDBJ databases">
        <title>Genomic Encyclopedia of Type Strains, Phase IV (KMG-IV): sequencing the most valuable type-strain genomes for metagenomic binning, comparative biology and taxonomic classification.</title>
        <authorList>
            <person name="Goeker M."/>
        </authorList>
    </citation>
    <scope>NUCLEOTIDE SEQUENCE [LARGE SCALE GENOMIC DNA]</scope>
    <source>
        <strain evidence="7 8">DSM 11170</strain>
    </source>
</reference>
<evidence type="ECO:0000256" key="3">
    <source>
        <dbReference type="ARBA" id="ARBA00022490"/>
    </source>
</evidence>
<comment type="subcellular location">
    <subcellularLocation>
        <location evidence="1 6">Cytoplasm</location>
        <location evidence="1 6">Cytosol</location>
    </subcellularLocation>
</comment>
<dbReference type="SUPFAM" id="SSF101116">
    <property type="entry name" value="Flagellar export chaperone FliS"/>
    <property type="match status" value="1"/>
</dbReference>
<dbReference type="GO" id="GO:0005829">
    <property type="term" value="C:cytosol"/>
    <property type="evidence" value="ECO:0007669"/>
    <property type="project" value="UniProtKB-SubCell"/>
</dbReference>
<protein>
    <recommendedName>
        <fullName evidence="6">Flagellar secretion chaperone FliS</fullName>
    </recommendedName>
</protein>
<name>A0A4R2RLU9_9FIRM</name>
<keyword evidence="8" id="KW-1185">Reference proteome</keyword>